<sequence>MKAIATRELFAYWNELRGARAAPERADIDPGGIRSILSDTFILDMAPERGFPFRLAGSRVCDLVGHELKDEPFADLWTEPDRRTILDTAQNVADDAAAAVIGAAGWTDLARRVDLELCILPLRHRGRTHARLLGALAPVETPHWLGACPITRIEMTSLRMIWPTGRRRAFAPSQDRAQPATPPLHALVAGALCAARRIGRFLVLDGGR</sequence>
<reference evidence="2" key="1">
    <citation type="journal article" date="2019" name="Int. J. Syst. Evol. Microbiol.">
        <title>The Global Catalogue of Microorganisms (GCM) 10K type strain sequencing project: providing services to taxonomists for standard genome sequencing and annotation.</title>
        <authorList>
            <consortium name="The Broad Institute Genomics Platform"/>
            <consortium name="The Broad Institute Genome Sequencing Center for Infectious Disease"/>
            <person name="Wu L."/>
            <person name="Ma J."/>
        </authorList>
    </citation>
    <scope>NUCLEOTIDE SEQUENCE [LARGE SCALE GENOMIC DNA]</scope>
    <source>
        <strain evidence="2">CCUG 61696</strain>
    </source>
</reference>
<dbReference type="RefSeq" id="WP_378775880.1">
    <property type="nucleotide sequence ID" value="NZ_JBHTMX010000110.1"/>
</dbReference>
<dbReference type="Proteomes" id="UP001597171">
    <property type="component" value="Unassembled WGS sequence"/>
</dbReference>
<evidence type="ECO:0000313" key="1">
    <source>
        <dbReference type="EMBL" id="MFD1332667.1"/>
    </source>
</evidence>
<name>A0ABW3Z8R7_9HYPH</name>
<gene>
    <name evidence="1" type="ORF">ACFQ4O_11730</name>
</gene>
<keyword evidence="2" id="KW-1185">Reference proteome</keyword>
<dbReference type="EMBL" id="JBHTMX010000110">
    <property type="protein sequence ID" value="MFD1332667.1"/>
    <property type="molecule type" value="Genomic_DNA"/>
</dbReference>
<dbReference type="InterPro" id="IPR009922">
    <property type="entry name" value="DUF1457"/>
</dbReference>
<dbReference type="Pfam" id="PF07310">
    <property type="entry name" value="PAS_5"/>
    <property type="match status" value="1"/>
</dbReference>
<accession>A0ABW3Z8R7</accession>
<protein>
    <submittedName>
        <fullName evidence="1">PAS domain-containing protein</fullName>
    </submittedName>
</protein>
<proteinExistence type="predicted"/>
<evidence type="ECO:0000313" key="2">
    <source>
        <dbReference type="Proteomes" id="UP001597171"/>
    </source>
</evidence>
<organism evidence="1 2">
    <name type="scientific">Methylopila musalis</name>
    <dbReference type="NCBI Taxonomy" id="1134781"/>
    <lineage>
        <taxon>Bacteria</taxon>
        <taxon>Pseudomonadati</taxon>
        <taxon>Pseudomonadota</taxon>
        <taxon>Alphaproteobacteria</taxon>
        <taxon>Hyphomicrobiales</taxon>
        <taxon>Methylopilaceae</taxon>
        <taxon>Methylopila</taxon>
    </lineage>
</organism>
<comment type="caution">
    <text evidence="1">The sequence shown here is derived from an EMBL/GenBank/DDBJ whole genome shotgun (WGS) entry which is preliminary data.</text>
</comment>